<protein>
    <submittedName>
        <fullName evidence="2">Uncharacterized protein</fullName>
    </submittedName>
</protein>
<accession>A0ABQ6MBW3</accession>
<keyword evidence="3" id="KW-1185">Reference proteome</keyword>
<feature type="compositionally biased region" description="Pro residues" evidence="1">
    <location>
        <begin position="48"/>
        <end position="62"/>
    </location>
</feature>
<reference evidence="2 3" key="1">
    <citation type="journal article" date="2023" name="Commun. Biol.">
        <title>Genome analysis of Parmales, the sister group of diatoms, reveals the evolutionary specialization of diatoms from phago-mixotrophs to photoautotrophs.</title>
        <authorList>
            <person name="Ban H."/>
            <person name="Sato S."/>
            <person name="Yoshikawa S."/>
            <person name="Yamada K."/>
            <person name="Nakamura Y."/>
            <person name="Ichinomiya M."/>
            <person name="Sato N."/>
            <person name="Blanc-Mathieu R."/>
            <person name="Endo H."/>
            <person name="Kuwata A."/>
            <person name="Ogata H."/>
        </authorList>
    </citation>
    <scope>NUCLEOTIDE SEQUENCE [LARGE SCALE GENOMIC DNA]</scope>
</reference>
<feature type="non-terminal residue" evidence="2">
    <location>
        <position position="1"/>
    </location>
</feature>
<evidence type="ECO:0000313" key="2">
    <source>
        <dbReference type="EMBL" id="GMI23470.1"/>
    </source>
</evidence>
<name>A0ABQ6MBW3_9STRA</name>
<sequence>IPVPYDTVRAFLSDQTTIQEYNEFITHQLRHPPSFLEEKIAAASSSGTPPPPPVGFVDVPAPPPTSPSTYRSSGFSWRKFPLKVCYAETPKILFIPPRCFLTALELRTFKGFGNEGLVVTHLGIPQSDSFAPHLALPNGGGLTPANSIRGMTVLMPHGPNHTACALLAHADPGRGLPEWGMKAAVGALVSVEPFRYFFRMGEGARQAGEAGIEAVKKRGKVGLSQLGYAGFWEQEQSGAGADLAGTE</sequence>
<dbReference type="EMBL" id="BRYB01005356">
    <property type="protein sequence ID" value="GMI23470.1"/>
    <property type="molecule type" value="Genomic_DNA"/>
</dbReference>
<gene>
    <name evidence="2" type="ORF">TeGR_g10394</name>
</gene>
<dbReference type="InterPro" id="IPR023393">
    <property type="entry name" value="START-like_dom_sf"/>
</dbReference>
<dbReference type="Gene3D" id="3.30.530.20">
    <property type="match status" value="1"/>
</dbReference>
<dbReference type="Proteomes" id="UP001165060">
    <property type="component" value="Unassembled WGS sequence"/>
</dbReference>
<comment type="caution">
    <text evidence="2">The sequence shown here is derived from an EMBL/GenBank/DDBJ whole genome shotgun (WGS) entry which is preliminary data.</text>
</comment>
<organism evidence="2 3">
    <name type="scientific">Tetraparma gracilis</name>
    <dbReference type="NCBI Taxonomy" id="2962635"/>
    <lineage>
        <taxon>Eukaryota</taxon>
        <taxon>Sar</taxon>
        <taxon>Stramenopiles</taxon>
        <taxon>Ochrophyta</taxon>
        <taxon>Bolidophyceae</taxon>
        <taxon>Parmales</taxon>
        <taxon>Triparmaceae</taxon>
        <taxon>Tetraparma</taxon>
    </lineage>
</organism>
<proteinExistence type="predicted"/>
<feature type="region of interest" description="Disordered" evidence="1">
    <location>
        <begin position="41"/>
        <end position="62"/>
    </location>
</feature>
<evidence type="ECO:0000256" key="1">
    <source>
        <dbReference type="SAM" id="MobiDB-lite"/>
    </source>
</evidence>
<evidence type="ECO:0000313" key="3">
    <source>
        <dbReference type="Proteomes" id="UP001165060"/>
    </source>
</evidence>